<evidence type="ECO:0000313" key="2">
    <source>
        <dbReference type="EMBL" id="GGP06062.1"/>
    </source>
</evidence>
<keyword evidence="3" id="KW-1185">Reference proteome</keyword>
<dbReference type="EMBL" id="BMLV01000006">
    <property type="protein sequence ID" value="GGP06062.1"/>
    <property type="molecule type" value="Genomic_DNA"/>
</dbReference>
<protein>
    <submittedName>
        <fullName evidence="2">Membrane protein</fullName>
    </submittedName>
</protein>
<evidence type="ECO:0000313" key="3">
    <source>
        <dbReference type="Proteomes" id="UP000620064"/>
    </source>
</evidence>
<organism evidence="2 3">
    <name type="scientific">Cloacibacterium rupense</name>
    <dbReference type="NCBI Taxonomy" id="517423"/>
    <lineage>
        <taxon>Bacteria</taxon>
        <taxon>Pseudomonadati</taxon>
        <taxon>Bacteroidota</taxon>
        <taxon>Flavobacteriia</taxon>
        <taxon>Flavobacteriales</taxon>
        <taxon>Weeksellaceae</taxon>
    </lineage>
</organism>
<sequence length="424" mass="48008">MRKRFFLLPFIALGFGLKAQSIGNSPYATFGIGEVKYDNSVETSAMGGINTAYIWDFNNSFNFKNPAANANLELTSLRVQANNENQFFKTDYNNMDVTKHSSYLSNISIAFPISKKLKFGFGYQPYSSKRYDILTKQELPDGTFKGNHFHGEGTLSTIQAAFGYNISPSFAIGLRSNFYFGTLSDIEELAYSNAILINGFDTSTKIKSFNFTLGSTYQKKLKNDRKLTLGATYTFGTTGDLETTFVNSTYYYAGDQKDNYTELQKKTSKDKNLIPVEASLGIGYGHDAKWFVSTQLDYKKGSTTNFLGTPFVYEDSYRFSAGGWYLPNYNDFRNYLNRVVYRYGVFYEKGNLNLNGKDINQYGITLGATLPFQKSNVVNMSGVDLGIELGRKGTLQNNLIQQNFVNFKIGINFSDKWFRKNEYF</sequence>
<feature type="signal peptide" evidence="1">
    <location>
        <begin position="1"/>
        <end position="19"/>
    </location>
</feature>
<evidence type="ECO:0000256" key="1">
    <source>
        <dbReference type="SAM" id="SignalP"/>
    </source>
</evidence>
<dbReference type="RefSeq" id="WP_188618447.1">
    <property type="nucleotide sequence ID" value="NZ_BMLV01000006.1"/>
</dbReference>
<dbReference type="Gene3D" id="2.40.160.60">
    <property type="entry name" value="Outer membrane protein transport protein (OMPP1/FadL/TodX)"/>
    <property type="match status" value="1"/>
</dbReference>
<keyword evidence="1" id="KW-0732">Signal</keyword>
<comment type="caution">
    <text evidence="2">The sequence shown here is derived from an EMBL/GenBank/DDBJ whole genome shotgun (WGS) entry which is preliminary data.</text>
</comment>
<name>A0ABQ2NMN7_9FLAO</name>
<feature type="chain" id="PRO_5045480495" evidence="1">
    <location>
        <begin position="20"/>
        <end position="424"/>
    </location>
</feature>
<gene>
    <name evidence="2" type="ORF">GCM10010992_24780</name>
</gene>
<reference evidence="3" key="1">
    <citation type="journal article" date="2019" name="Int. J. Syst. Evol. Microbiol.">
        <title>The Global Catalogue of Microorganisms (GCM) 10K type strain sequencing project: providing services to taxonomists for standard genome sequencing and annotation.</title>
        <authorList>
            <consortium name="The Broad Institute Genomics Platform"/>
            <consortium name="The Broad Institute Genome Sequencing Center for Infectious Disease"/>
            <person name="Wu L."/>
            <person name="Ma J."/>
        </authorList>
    </citation>
    <scope>NUCLEOTIDE SEQUENCE [LARGE SCALE GENOMIC DNA]</scope>
    <source>
        <strain evidence="3">CGMCC 1.7656</strain>
    </source>
</reference>
<dbReference type="Proteomes" id="UP000620064">
    <property type="component" value="Unassembled WGS sequence"/>
</dbReference>
<dbReference type="SUPFAM" id="SSF56935">
    <property type="entry name" value="Porins"/>
    <property type="match status" value="1"/>
</dbReference>
<proteinExistence type="predicted"/>
<accession>A0ABQ2NMN7</accession>